<proteinExistence type="predicted"/>
<dbReference type="FunFam" id="2.40.10.10:FF:000006">
    <property type="entry name" value="Serine proteinase stubble"/>
    <property type="match status" value="1"/>
</dbReference>
<evidence type="ECO:0000256" key="7">
    <source>
        <dbReference type="SAM" id="SignalP"/>
    </source>
</evidence>
<feature type="compositionally biased region" description="Pro residues" evidence="6">
    <location>
        <begin position="53"/>
        <end position="64"/>
    </location>
</feature>
<dbReference type="PROSITE" id="PS00134">
    <property type="entry name" value="TRYPSIN_HIS"/>
    <property type="match status" value="1"/>
</dbReference>
<accession>A0A7M7JZ47</accession>
<evidence type="ECO:0000259" key="8">
    <source>
        <dbReference type="PROSITE" id="PS50240"/>
    </source>
</evidence>
<dbReference type="SMART" id="SM00020">
    <property type="entry name" value="Tryp_SPc"/>
    <property type="match status" value="1"/>
</dbReference>
<evidence type="ECO:0000313" key="9">
    <source>
        <dbReference type="EnsemblMetazoa" id="XP_022659287"/>
    </source>
</evidence>
<dbReference type="OMA" id="RTHARDI"/>
<dbReference type="InterPro" id="IPR043504">
    <property type="entry name" value="Peptidase_S1_PA_chymotrypsin"/>
</dbReference>
<dbReference type="KEGG" id="vde:111249549"/>
<dbReference type="PROSITE" id="PS00135">
    <property type="entry name" value="TRYPSIN_SER"/>
    <property type="match status" value="1"/>
</dbReference>
<feature type="compositionally biased region" description="Basic residues" evidence="6">
    <location>
        <begin position="116"/>
        <end position="126"/>
    </location>
</feature>
<dbReference type="PANTHER" id="PTHR24252">
    <property type="entry name" value="ACROSIN-RELATED"/>
    <property type="match status" value="1"/>
</dbReference>
<keyword evidence="2 5" id="KW-0378">Hydrolase</keyword>
<protein>
    <recommendedName>
        <fullName evidence="8">Peptidase S1 domain-containing protein</fullName>
    </recommendedName>
</protein>
<evidence type="ECO:0000256" key="6">
    <source>
        <dbReference type="SAM" id="MobiDB-lite"/>
    </source>
</evidence>
<evidence type="ECO:0000256" key="5">
    <source>
        <dbReference type="RuleBase" id="RU363034"/>
    </source>
</evidence>
<dbReference type="InterPro" id="IPR001314">
    <property type="entry name" value="Peptidase_S1A"/>
</dbReference>
<dbReference type="AlphaFoldDB" id="A0A7M7JZ47"/>
<keyword evidence="10" id="KW-1185">Reference proteome</keyword>
<evidence type="ECO:0000256" key="3">
    <source>
        <dbReference type="ARBA" id="ARBA00022825"/>
    </source>
</evidence>
<evidence type="ECO:0000256" key="1">
    <source>
        <dbReference type="ARBA" id="ARBA00022670"/>
    </source>
</evidence>
<dbReference type="InterPro" id="IPR009003">
    <property type="entry name" value="Peptidase_S1_PA"/>
</dbReference>
<dbReference type="Gene3D" id="2.40.10.10">
    <property type="entry name" value="Trypsin-like serine proteases"/>
    <property type="match status" value="1"/>
</dbReference>
<dbReference type="GeneID" id="111249549"/>
<evidence type="ECO:0000256" key="4">
    <source>
        <dbReference type="ARBA" id="ARBA00023157"/>
    </source>
</evidence>
<dbReference type="InterPro" id="IPR018114">
    <property type="entry name" value="TRYPSIN_HIS"/>
</dbReference>
<dbReference type="Proteomes" id="UP000594260">
    <property type="component" value="Unplaced"/>
</dbReference>
<organism evidence="9 10">
    <name type="scientific">Varroa destructor</name>
    <name type="common">Honeybee mite</name>
    <dbReference type="NCBI Taxonomy" id="109461"/>
    <lineage>
        <taxon>Eukaryota</taxon>
        <taxon>Metazoa</taxon>
        <taxon>Ecdysozoa</taxon>
        <taxon>Arthropoda</taxon>
        <taxon>Chelicerata</taxon>
        <taxon>Arachnida</taxon>
        <taxon>Acari</taxon>
        <taxon>Parasitiformes</taxon>
        <taxon>Mesostigmata</taxon>
        <taxon>Gamasina</taxon>
        <taxon>Dermanyssoidea</taxon>
        <taxon>Varroidae</taxon>
        <taxon>Varroa</taxon>
    </lineage>
</organism>
<dbReference type="InterPro" id="IPR033116">
    <property type="entry name" value="TRYPSIN_SER"/>
</dbReference>
<reference evidence="9" key="1">
    <citation type="submission" date="2021-01" db="UniProtKB">
        <authorList>
            <consortium name="EnsemblMetazoa"/>
        </authorList>
    </citation>
    <scope>IDENTIFICATION</scope>
</reference>
<feature type="domain" description="Peptidase S1" evidence="8">
    <location>
        <begin position="267"/>
        <end position="500"/>
    </location>
</feature>
<dbReference type="InParanoid" id="A0A7M7JZ47"/>
<feature type="region of interest" description="Disordered" evidence="6">
    <location>
        <begin position="49"/>
        <end position="70"/>
    </location>
</feature>
<evidence type="ECO:0000313" key="10">
    <source>
        <dbReference type="Proteomes" id="UP000594260"/>
    </source>
</evidence>
<keyword evidence="1 5" id="KW-0645">Protease</keyword>
<dbReference type="RefSeq" id="XP_022659287.1">
    <property type="nucleotide sequence ID" value="XM_022803552.1"/>
</dbReference>
<dbReference type="PANTHER" id="PTHR24252:SF7">
    <property type="entry name" value="HYALIN"/>
    <property type="match status" value="1"/>
</dbReference>
<dbReference type="GO" id="GO:0006508">
    <property type="term" value="P:proteolysis"/>
    <property type="evidence" value="ECO:0007669"/>
    <property type="project" value="UniProtKB-KW"/>
</dbReference>
<dbReference type="PROSITE" id="PS50240">
    <property type="entry name" value="TRYPSIN_DOM"/>
    <property type="match status" value="1"/>
</dbReference>
<keyword evidence="7" id="KW-0732">Signal</keyword>
<dbReference type="CDD" id="cd00190">
    <property type="entry name" value="Tryp_SPc"/>
    <property type="match status" value="1"/>
</dbReference>
<feature type="signal peptide" evidence="7">
    <location>
        <begin position="1"/>
        <end position="22"/>
    </location>
</feature>
<keyword evidence="4" id="KW-1015">Disulfide bond</keyword>
<dbReference type="InterPro" id="IPR001254">
    <property type="entry name" value="Trypsin_dom"/>
</dbReference>
<feature type="chain" id="PRO_5029467129" description="Peptidase S1 domain-containing protein" evidence="7">
    <location>
        <begin position="23"/>
        <end position="500"/>
    </location>
</feature>
<dbReference type="PRINTS" id="PR00722">
    <property type="entry name" value="CHYMOTRYPSIN"/>
</dbReference>
<dbReference type="EnsemblMetazoa" id="XM_022803552">
    <property type="protein sequence ID" value="XP_022659287"/>
    <property type="gene ID" value="LOC111249549"/>
</dbReference>
<dbReference type="GO" id="GO:0004252">
    <property type="term" value="F:serine-type endopeptidase activity"/>
    <property type="evidence" value="ECO:0007669"/>
    <property type="project" value="InterPro"/>
</dbReference>
<name>A0A7M7JZ47_VARDE</name>
<feature type="region of interest" description="Disordered" evidence="6">
    <location>
        <begin position="102"/>
        <end position="156"/>
    </location>
</feature>
<dbReference type="Pfam" id="PF00089">
    <property type="entry name" value="Trypsin"/>
    <property type="match status" value="1"/>
</dbReference>
<sequence length="500" mass="55036">MKWLYFILAFLPLGNITMLEMAANLAAEGRRTHARDIDSRHLRRIRRWKLGHPDPPGPSRPPGSPAFDSSPLVEVETRHLLRYLAGPGFGGKHHRHRRQRWGTHGFDGSGFDSRFGKQRHHEHGHRQFQSPHGSPRGPLPGFDEYGLGGPPRGPAPGFDIYGPSGPPAGFGEHGFYGPPSGLDEYGAREPSPGFYENSQPISPTRPGHHHINYDLEGPQYTNQQNYQEVQPGAVLTFQDKTQGQSPVTTKPILRFQSSCGVSTTSRIVGGEQVHGDNWSWTVALMRPADGGMEQFCGATLISDQHMITAAHCIANMKPYAMTARIGYTNLDEADGSQDLRIGTAKLHPHYNSSNYYADIAILKLQQPVQFSTRLQPCCLPDARDNTGRIAIAVGWGSTAFGGPQTNVLQQVTLPIWSNQECQDKINIAVFDEMLCAGRKDEGGHDACQGDSGGPLLVRNSEQRWSLEGIISFGFKCAQKGVPGVYTRVSKFSDWIIDNAV</sequence>
<keyword evidence="3 5" id="KW-0720">Serine protease</keyword>
<dbReference type="SUPFAM" id="SSF50494">
    <property type="entry name" value="Trypsin-like serine proteases"/>
    <property type="match status" value="1"/>
</dbReference>
<dbReference type="OrthoDB" id="6348928at2759"/>
<evidence type="ECO:0000256" key="2">
    <source>
        <dbReference type="ARBA" id="ARBA00022801"/>
    </source>
</evidence>